<dbReference type="Proteomes" id="UP000515570">
    <property type="component" value="Chromosome"/>
</dbReference>
<keyword evidence="3" id="KW-1185">Reference proteome</keyword>
<reference evidence="2 3" key="1">
    <citation type="submission" date="2020-07" db="EMBL/GenBank/DDBJ databases">
        <title>non toxigenic Corynebacterium sp. nov from a clinical source.</title>
        <authorList>
            <person name="Bernier A.-M."/>
            <person name="Bernard K."/>
        </authorList>
    </citation>
    <scope>NUCLEOTIDE SEQUENCE [LARGE SCALE GENOMIC DNA]</scope>
    <source>
        <strain evidence="3">NML 93-0612</strain>
    </source>
</reference>
<dbReference type="AlphaFoldDB" id="A0A7G5FED6"/>
<evidence type="ECO:0000256" key="1">
    <source>
        <dbReference type="SAM" id="MobiDB-lite"/>
    </source>
</evidence>
<proteinExistence type="predicted"/>
<evidence type="ECO:0000313" key="2">
    <source>
        <dbReference type="EMBL" id="QMV84977.1"/>
    </source>
</evidence>
<organism evidence="2 3">
    <name type="scientific">Corynebacterium hindlerae</name>
    <dbReference type="NCBI Taxonomy" id="699041"/>
    <lineage>
        <taxon>Bacteria</taxon>
        <taxon>Bacillati</taxon>
        <taxon>Actinomycetota</taxon>
        <taxon>Actinomycetes</taxon>
        <taxon>Mycobacteriales</taxon>
        <taxon>Corynebacteriaceae</taxon>
        <taxon>Corynebacterium</taxon>
    </lineage>
</organism>
<dbReference type="EMBL" id="CP059833">
    <property type="protein sequence ID" value="QMV84977.1"/>
    <property type="molecule type" value="Genomic_DNA"/>
</dbReference>
<feature type="region of interest" description="Disordered" evidence="1">
    <location>
        <begin position="1"/>
        <end position="23"/>
    </location>
</feature>
<protein>
    <submittedName>
        <fullName evidence="2">Oxidoreductase</fullName>
    </submittedName>
</protein>
<evidence type="ECO:0000313" key="3">
    <source>
        <dbReference type="Proteomes" id="UP000515570"/>
    </source>
</evidence>
<sequence length="128" mass="14874">MFNLFGSRRSKPGIKPPRAPGDTIRAEDLDYLRDWSRGRAFVEGFVEPETLVNEMSVVLVDESGDFTRRRIGGPKGVDVVAKLGIPLYDVEETGYPQRMRARIERDRLLRKREEQQRRRARFDRGELP</sequence>
<accession>A0A7G5FED6</accession>
<name>A0A7G5FED6_9CORY</name>
<gene>
    <name evidence="2" type="ORF">HW450_11690</name>
</gene>
<dbReference type="RefSeq" id="WP_182385784.1">
    <property type="nucleotide sequence ID" value="NZ_CP059833.1"/>
</dbReference>